<accession>A0A347ZND1</accession>
<dbReference type="OrthoDB" id="156387at2"/>
<protein>
    <submittedName>
        <fullName evidence="1">Putative repeat protein (TIGR03847 family)</fullName>
    </submittedName>
</protein>
<comment type="caution">
    <text evidence="1">The sequence shown here is derived from an EMBL/GenBank/DDBJ whole genome shotgun (WGS) entry which is preliminary data.</text>
</comment>
<dbReference type="AlphaFoldDB" id="A0A347ZND1"/>
<evidence type="ECO:0000313" key="2">
    <source>
        <dbReference type="Proteomes" id="UP000256388"/>
    </source>
</evidence>
<evidence type="ECO:0000313" key="1">
    <source>
        <dbReference type="EMBL" id="REG08414.1"/>
    </source>
</evidence>
<organism evidence="1 2">
    <name type="scientific">Pelolinea submarina</name>
    <dbReference type="NCBI Taxonomy" id="913107"/>
    <lineage>
        <taxon>Bacteria</taxon>
        <taxon>Bacillati</taxon>
        <taxon>Chloroflexota</taxon>
        <taxon>Anaerolineae</taxon>
        <taxon>Anaerolineales</taxon>
        <taxon>Anaerolineaceae</taxon>
        <taxon>Pelolinea</taxon>
    </lineage>
</organism>
<keyword evidence="2" id="KW-1185">Reference proteome</keyword>
<sequence>MANIDLSLDPVDSITVDAIGKPGSRIFYIQGKKGTEVISLIIEKVQLQSLIIGVSDFLEEVSTRFKKEAQMDVDFQEEAMIIHPPVDPLFRVGDMGLAYDESGDMVCIIAKESPADLPAEEGGVVRFWCTRAQLFTLANWAVAVIERGRPICPQCGEPMDPEGHFCPKKNGHKKNQPL</sequence>
<dbReference type="EMBL" id="QUMS01000002">
    <property type="protein sequence ID" value="REG08414.1"/>
    <property type="molecule type" value="Genomic_DNA"/>
</dbReference>
<dbReference type="NCBIfam" id="TIGR03847">
    <property type="entry name" value="conserved hypothetical protein"/>
    <property type="match status" value="1"/>
</dbReference>
<dbReference type="RefSeq" id="WP_116225070.1">
    <property type="nucleotide sequence ID" value="NZ_AP018437.1"/>
</dbReference>
<reference evidence="1 2" key="1">
    <citation type="submission" date="2018-08" db="EMBL/GenBank/DDBJ databases">
        <title>Genomic Encyclopedia of Type Strains, Phase IV (KMG-IV): sequencing the most valuable type-strain genomes for metagenomic binning, comparative biology and taxonomic classification.</title>
        <authorList>
            <person name="Goeker M."/>
        </authorList>
    </citation>
    <scope>NUCLEOTIDE SEQUENCE [LARGE SCALE GENOMIC DNA]</scope>
    <source>
        <strain evidence="1 2">DSM 23923</strain>
    </source>
</reference>
<name>A0A347ZND1_9CHLR</name>
<dbReference type="InterPro" id="IPR021441">
    <property type="entry name" value="DUF3090"/>
</dbReference>
<gene>
    <name evidence="1" type="ORF">DFR64_1781</name>
</gene>
<proteinExistence type="predicted"/>
<dbReference type="Proteomes" id="UP000256388">
    <property type="component" value="Unassembled WGS sequence"/>
</dbReference>
<dbReference type="Pfam" id="PF11290">
    <property type="entry name" value="DUF3090"/>
    <property type="match status" value="1"/>
</dbReference>